<evidence type="ECO:0000256" key="5">
    <source>
        <dbReference type="ARBA" id="ARBA00022917"/>
    </source>
</evidence>
<dbReference type="PANTHER" id="PTHR44830">
    <property type="entry name" value="ELONGATION FACTOR 1 ALPHA"/>
    <property type="match status" value="1"/>
</dbReference>
<dbReference type="AlphaFoldDB" id="A0A6L2MAJ1"/>
<dbReference type="EMBL" id="BKCJ010005962">
    <property type="protein sequence ID" value="GEU69584.1"/>
    <property type="molecule type" value="Genomic_DNA"/>
</dbReference>
<dbReference type="CDD" id="cd03693">
    <property type="entry name" value="EF1_alpha_II"/>
    <property type="match status" value="2"/>
</dbReference>
<keyword evidence="6" id="KW-0342">GTP-binding</keyword>
<keyword evidence="3" id="KW-0547">Nucleotide-binding</keyword>
<evidence type="ECO:0000256" key="3">
    <source>
        <dbReference type="ARBA" id="ARBA00022741"/>
    </source>
</evidence>
<keyword evidence="2" id="KW-0963">Cytoplasm</keyword>
<organism evidence="8">
    <name type="scientific">Tanacetum cinerariifolium</name>
    <name type="common">Dalmatian daisy</name>
    <name type="synonym">Chrysanthemum cinerariifolium</name>
    <dbReference type="NCBI Taxonomy" id="118510"/>
    <lineage>
        <taxon>Eukaryota</taxon>
        <taxon>Viridiplantae</taxon>
        <taxon>Streptophyta</taxon>
        <taxon>Embryophyta</taxon>
        <taxon>Tracheophyta</taxon>
        <taxon>Spermatophyta</taxon>
        <taxon>Magnoliopsida</taxon>
        <taxon>eudicotyledons</taxon>
        <taxon>Gunneridae</taxon>
        <taxon>Pentapetalae</taxon>
        <taxon>asterids</taxon>
        <taxon>campanulids</taxon>
        <taxon>Asterales</taxon>
        <taxon>Asteraceae</taxon>
        <taxon>Asteroideae</taxon>
        <taxon>Anthemideae</taxon>
        <taxon>Anthemidinae</taxon>
        <taxon>Tanacetum</taxon>
    </lineage>
</organism>
<feature type="domain" description="Translation elongation factor EFTu-like" evidence="7">
    <location>
        <begin position="102"/>
        <end position="162"/>
    </location>
</feature>
<evidence type="ECO:0000256" key="2">
    <source>
        <dbReference type="ARBA" id="ARBA00022490"/>
    </source>
</evidence>
<evidence type="ECO:0000256" key="1">
    <source>
        <dbReference type="ARBA" id="ARBA00004496"/>
    </source>
</evidence>
<comment type="subcellular location">
    <subcellularLocation>
        <location evidence="1">Cytoplasm</location>
    </subcellularLocation>
</comment>
<dbReference type="InterPro" id="IPR009000">
    <property type="entry name" value="Transl_B-barrel_sf"/>
</dbReference>
<keyword evidence="5" id="KW-0648">Protein biosynthesis</keyword>
<evidence type="ECO:0000256" key="4">
    <source>
        <dbReference type="ARBA" id="ARBA00022768"/>
    </source>
</evidence>
<reference evidence="8" key="1">
    <citation type="journal article" date="2019" name="Sci. Rep.">
        <title>Draft genome of Tanacetum cinerariifolium, the natural source of mosquito coil.</title>
        <authorList>
            <person name="Yamashiro T."/>
            <person name="Shiraishi A."/>
            <person name="Satake H."/>
            <person name="Nakayama K."/>
        </authorList>
    </citation>
    <scope>NUCLEOTIDE SEQUENCE</scope>
</reference>
<dbReference type="GO" id="GO:0005737">
    <property type="term" value="C:cytoplasm"/>
    <property type="evidence" value="ECO:0007669"/>
    <property type="project" value="UniProtKB-SubCell"/>
</dbReference>
<evidence type="ECO:0000259" key="7">
    <source>
        <dbReference type="Pfam" id="PF03144"/>
    </source>
</evidence>
<dbReference type="GO" id="GO:0005525">
    <property type="term" value="F:GTP binding"/>
    <property type="evidence" value="ECO:0007669"/>
    <property type="project" value="UniProtKB-KW"/>
</dbReference>
<accession>A0A6L2MAJ1</accession>
<dbReference type="SUPFAM" id="SSF50447">
    <property type="entry name" value="Translation proteins"/>
    <property type="match status" value="3"/>
</dbReference>
<keyword evidence="4 8" id="KW-0251">Elongation factor</keyword>
<dbReference type="PANTHER" id="PTHR44830:SF1">
    <property type="entry name" value="TR-TYPE G DOMAIN-CONTAINING PROTEIN"/>
    <property type="match status" value="1"/>
</dbReference>
<evidence type="ECO:0000313" key="8">
    <source>
        <dbReference type="EMBL" id="GEU69584.1"/>
    </source>
</evidence>
<name>A0A6L2MAJ1_TANCI</name>
<feature type="domain" description="Translation elongation factor EFTu-like" evidence="7">
    <location>
        <begin position="522"/>
        <end position="584"/>
    </location>
</feature>
<dbReference type="GO" id="GO:0003746">
    <property type="term" value="F:translation elongation factor activity"/>
    <property type="evidence" value="ECO:0007669"/>
    <property type="project" value="UniProtKB-KW"/>
</dbReference>
<dbReference type="FunFam" id="2.40.30.10:FF:000003">
    <property type="entry name" value="Elongation factor 1-alpha"/>
    <property type="match status" value="2"/>
</dbReference>
<protein>
    <submittedName>
        <fullName evidence="8">Elongation factor 1-alpha</fullName>
    </submittedName>
</protein>
<dbReference type="Gene3D" id="2.40.30.10">
    <property type="entry name" value="Translation factors"/>
    <property type="match status" value="3"/>
</dbReference>
<dbReference type="InterPro" id="IPR004161">
    <property type="entry name" value="EFTu-like_2"/>
</dbReference>
<dbReference type="Pfam" id="PF03144">
    <property type="entry name" value="GTP_EFTU_D2"/>
    <property type="match status" value="3"/>
</dbReference>
<evidence type="ECO:0000256" key="6">
    <source>
        <dbReference type="ARBA" id="ARBA00023134"/>
    </source>
</evidence>
<feature type="domain" description="Translation elongation factor EFTu-like" evidence="7">
    <location>
        <begin position="285"/>
        <end position="347"/>
    </location>
</feature>
<proteinExistence type="predicted"/>
<gene>
    <name evidence="8" type="ORF">Tci_041562</name>
</gene>
<sequence>MTNRSFKYAWFLDKLNVERERGITNDNALWKMLQDIVTYQKHNFDCVVLILYSPVVLKHVYLEMGSTLLEALDNVNELMRLSKKLHRQPLRDVYKIGGIEIVPVGRAETGVIKPGKVITFSFTTEVKSVEMNHKALHEALLGDNVVFNVKNVAVKDLKRGYVSLNFKDDLAKHVFAVVTLLILLSSLLSSRSRLTEGQISEVAKMTSRSFKYAWVTGSRDGQTREHALLALLLMLGNRSVVATKWMPLLPNTPSTALDNVSEAMRLSNKRLRLPLQDVYKICGIGIVPVGRVKTGVIKPGKVITFGFTTEVKSVEMYHKALQEALLGDNVVFDVKNVAVKDLKHGYVASNSKHDPVKNLFSVATLLTLLSILLSSRSKLTEGRIRRLKRKFLKNGDAGIANKKDPTDQECEFFKFLGKFSTQRILWFHLKIIKALDLQAWDTDKRMIERFEKEVAKMTIRSFKYAWVTGSRDGQTREHALIAYTLDARQPICSLDNVSEPRRLSNKRLRLPLQDVYNIGGIGIVLVGRVKTGVIKPGKVITFGFTTKVKSVEMYHKALQEALLGDNVVFNVKNVAVKDLKRGYVASNSKDDPVKNLFSVATLLTLLSSLLSSRSKLTEGQIRRLKMKFLKNGDAGIANKKDPTGTKITKATALKK</sequence>
<comment type="caution">
    <text evidence="8">The sequence shown here is derived from an EMBL/GenBank/DDBJ whole genome shotgun (WGS) entry which is preliminary data.</text>
</comment>